<reference evidence="1" key="1">
    <citation type="journal article" date="2015" name="Nature">
        <title>Complex archaea that bridge the gap between prokaryotes and eukaryotes.</title>
        <authorList>
            <person name="Spang A."/>
            <person name="Saw J.H."/>
            <person name="Jorgensen S.L."/>
            <person name="Zaremba-Niedzwiedzka K."/>
            <person name="Martijn J."/>
            <person name="Lind A.E."/>
            <person name="van Eijk R."/>
            <person name="Schleper C."/>
            <person name="Guy L."/>
            <person name="Ettema T.J."/>
        </authorList>
    </citation>
    <scope>NUCLEOTIDE SEQUENCE</scope>
</reference>
<name>A0A0F9J7T8_9ZZZZ</name>
<sequence length="65" mass="7460">MTTCSTKGCFAERQKGDSLFCVDCRQGWRRFCIANKLDEYAAVNIWSVTDEGIEFFKNTHIMGET</sequence>
<evidence type="ECO:0000313" key="1">
    <source>
        <dbReference type="EMBL" id="KKM65628.1"/>
    </source>
</evidence>
<organism evidence="1">
    <name type="scientific">marine sediment metagenome</name>
    <dbReference type="NCBI Taxonomy" id="412755"/>
    <lineage>
        <taxon>unclassified sequences</taxon>
        <taxon>metagenomes</taxon>
        <taxon>ecological metagenomes</taxon>
    </lineage>
</organism>
<comment type="caution">
    <text evidence="1">The sequence shown here is derived from an EMBL/GenBank/DDBJ whole genome shotgun (WGS) entry which is preliminary data.</text>
</comment>
<dbReference type="AlphaFoldDB" id="A0A0F9J7T8"/>
<protein>
    <submittedName>
        <fullName evidence="1">Uncharacterized protein</fullName>
    </submittedName>
</protein>
<gene>
    <name evidence="1" type="ORF">LCGC14_1489350</name>
</gene>
<proteinExistence type="predicted"/>
<accession>A0A0F9J7T8</accession>
<dbReference type="EMBL" id="LAZR01010692">
    <property type="protein sequence ID" value="KKM65628.1"/>
    <property type="molecule type" value="Genomic_DNA"/>
</dbReference>